<evidence type="ECO:0000313" key="2">
    <source>
        <dbReference type="Proteomes" id="UP000268093"/>
    </source>
</evidence>
<comment type="caution">
    <text evidence="1">The sequence shown here is derived from an EMBL/GenBank/DDBJ whole genome shotgun (WGS) entry which is preliminary data.</text>
</comment>
<evidence type="ECO:0000313" key="1">
    <source>
        <dbReference type="EMBL" id="RUO96200.1"/>
    </source>
</evidence>
<dbReference type="EMBL" id="RBNI01022714">
    <property type="protein sequence ID" value="RUO96200.1"/>
    <property type="molecule type" value="Genomic_DNA"/>
</dbReference>
<keyword evidence="2" id="KW-1185">Reference proteome</keyword>
<name>A0A433A0E8_9FUNG</name>
<accession>A0A433A0E8</accession>
<proteinExistence type="predicted"/>
<organism evidence="1 2">
    <name type="scientific">Jimgerdemannia flammicorona</name>
    <dbReference type="NCBI Taxonomy" id="994334"/>
    <lineage>
        <taxon>Eukaryota</taxon>
        <taxon>Fungi</taxon>
        <taxon>Fungi incertae sedis</taxon>
        <taxon>Mucoromycota</taxon>
        <taxon>Mucoromycotina</taxon>
        <taxon>Endogonomycetes</taxon>
        <taxon>Endogonales</taxon>
        <taxon>Endogonaceae</taxon>
        <taxon>Jimgerdemannia</taxon>
    </lineage>
</organism>
<reference evidence="1 2" key="1">
    <citation type="journal article" date="2018" name="New Phytol.">
        <title>Phylogenomics of Endogonaceae and evolution of mycorrhizas within Mucoromycota.</title>
        <authorList>
            <person name="Chang Y."/>
            <person name="Desiro A."/>
            <person name="Na H."/>
            <person name="Sandor L."/>
            <person name="Lipzen A."/>
            <person name="Clum A."/>
            <person name="Barry K."/>
            <person name="Grigoriev I.V."/>
            <person name="Martin F.M."/>
            <person name="Stajich J.E."/>
            <person name="Smith M.E."/>
            <person name="Bonito G."/>
            <person name="Spatafora J.W."/>
        </authorList>
    </citation>
    <scope>NUCLEOTIDE SEQUENCE [LARGE SCALE GENOMIC DNA]</scope>
    <source>
        <strain evidence="1 2">GMNB39</strain>
    </source>
</reference>
<dbReference type="Proteomes" id="UP000268093">
    <property type="component" value="Unassembled WGS sequence"/>
</dbReference>
<protein>
    <submittedName>
        <fullName evidence="1">Uncharacterized protein</fullName>
    </submittedName>
</protein>
<sequence length="81" mass="8761">MSPYHRVLRNTTLASTLRRAANPQDANIKPSQRTGPTPGAIAVVVASVGIAYWYLGVRKAQDAKIHVKQNHESPASRTATP</sequence>
<gene>
    <name evidence="1" type="ORF">BC936DRAFT_142440</name>
</gene>